<gene>
    <name evidence="2" type="ORF">GGD88_003068</name>
</gene>
<feature type="transmembrane region" description="Helical" evidence="1">
    <location>
        <begin position="128"/>
        <end position="149"/>
    </location>
</feature>
<evidence type="ECO:0000313" key="3">
    <source>
        <dbReference type="Proteomes" id="UP000555728"/>
    </source>
</evidence>
<feature type="transmembrane region" description="Helical" evidence="1">
    <location>
        <begin position="324"/>
        <end position="344"/>
    </location>
</feature>
<keyword evidence="1" id="KW-0472">Membrane</keyword>
<dbReference type="NCBIfam" id="NF037962">
    <property type="entry name" value="arsenic_eff"/>
    <property type="match status" value="2"/>
</dbReference>
<dbReference type="AlphaFoldDB" id="A0A7W6S240"/>
<feature type="transmembrane region" description="Helical" evidence="1">
    <location>
        <begin position="63"/>
        <end position="81"/>
    </location>
</feature>
<reference evidence="2 3" key="1">
    <citation type="submission" date="2020-08" db="EMBL/GenBank/DDBJ databases">
        <title>Genome sequencing of Purple Non-Sulfur Bacteria from various extreme environments.</title>
        <authorList>
            <person name="Mayer M."/>
        </authorList>
    </citation>
    <scope>NUCLEOTIDE SEQUENCE [LARGE SCALE GENOMIC DNA]</scope>
    <source>
        <strain evidence="2 3">JA135</strain>
    </source>
</reference>
<keyword evidence="3" id="KW-1185">Reference proteome</keyword>
<comment type="caution">
    <text evidence="2">The sequence shown here is derived from an EMBL/GenBank/DDBJ whole genome shotgun (WGS) entry which is preliminary data.</text>
</comment>
<keyword evidence="1" id="KW-1133">Transmembrane helix</keyword>
<feature type="transmembrane region" description="Helical" evidence="1">
    <location>
        <begin position="155"/>
        <end position="174"/>
    </location>
</feature>
<feature type="transmembrane region" description="Helical" evidence="1">
    <location>
        <begin position="244"/>
        <end position="270"/>
    </location>
</feature>
<dbReference type="Pfam" id="PF11449">
    <property type="entry name" value="ArsP_2"/>
    <property type="match status" value="1"/>
</dbReference>
<accession>A0A7W6S240</accession>
<evidence type="ECO:0008006" key="4">
    <source>
        <dbReference type="Google" id="ProtNLM"/>
    </source>
</evidence>
<feature type="transmembrane region" description="Helical" evidence="1">
    <location>
        <begin position="36"/>
        <end position="56"/>
    </location>
</feature>
<dbReference type="EMBL" id="JACIGI010000033">
    <property type="protein sequence ID" value="MBB4287321.1"/>
    <property type="molecule type" value="Genomic_DNA"/>
</dbReference>
<organism evidence="2 3">
    <name type="scientific">Roseospira goensis</name>
    <dbReference type="NCBI Taxonomy" id="391922"/>
    <lineage>
        <taxon>Bacteria</taxon>
        <taxon>Pseudomonadati</taxon>
        <taxon>Pseudomonadota</taxon>
        <taxon>Alphaproteobacteria</taxon>
        <taxon>Rhodospirillales</taxon>
        <taxon>Rhodospirillaceae</taxon>
        <taxon>Roseospira</taxon>
    </lineage>
</organism>
<feature type="transmembrane region" description="Helical" evidence="1">
    <location>
        <begin position="389"/>
        <end position="412"/>
    </location>
</feature>
<evidence type="ECO:0000313" key="2">
    <source>
        <dbReference type="EMBL" id="MBB4287321.1"/>
    </source>
</evidence>
<dbReference type="Proteomes" id="UP000555728">
    <property type="component" value="Unassembled WGS sequence"/>
</dbReference>
<keyword evidence="1" id="KW-0812">Transmembrane</keyword>
<evidence type="ECO:0000256" key="1">
    <source>
        <dbReference type="SAM" id="Phobius"/>
    </source>
</evidence>
<feature type="transmembrane region" description="Helical" evidence="1">
    <location>
        <begin position="101"/>
        <end position="121"/>
    </location>
</feature>
<feature type="transmembrane region" description="Helical" evidence="1">
    <location>
        <begin position="219"/>
        <end position="238"/>
    </location>
</feature>
<name>A0A7W6S240_9PROT</name>
<dbReference type="RefSeq" id="WP_184436939.1">
    <property type="nucleotide sequence ID" value="NZ_JACIGI010000033.1"/>
</dbReference>
<sequence length="413" mass="41144">MTTLIAATTRTLTSGLRPAGGGRAGLPPLTGPIRRALALLALAVAALAVPDGPALLLGALSEAYLAVAVFVAGTLVLLALAERGLGTDLGSLLRRHARWQVPIAALLGAFPGCGGAIVALTQYTRGHLSLGGVVATLTATMGDAMFLLLAQAPEVALLVLGISMVVGVLSGWAVDAIHGPGFLRPTAPAGVSGAACGAACDRTDPEAAPSPVAARIERLWILLLGPGVALGILLAFQVDPDAWLAPVLGVAPVHWIGVIGAAGALVLWVLRGRGMEAGAGGEEPARGGVDLAPIVATTSFVTAWVVFAFAAYELAMAGLGLDLGALFQAAAPWVPLIAVLVGLIPGCGPQIVVTTLYLSGIAPLSAQLGNAIANDGDALFPAIAVAPKAAAVATVYSALPALIVGYGAYAVWG</sequence>
<proteinExistence type="predicted"/>
<feature type="transmembrane region" description="Helical" evidence="1">
    <location>
        <begin position="351"/>
        <end position="369"/>
    </location>
</feature>
<feature type="transmembrane region" description="Helical" evidence="1">
    <location>
        <begin position="291"/>
        <end position="312"/>
    </location>
</feature>
<dbReference type="InterPro" id="IPR021552">
    <property type="entry name" value="ArsP_2"/>
</dbReference>
<protein>
    <recommendedName>
        <fullName evidence="4">10TM heavy-metal exporter</fullName>
    </recommendedName>
</protein>